<dbReference type="PANTHER" id="PTHR47396:SF1">
    <property type="entry name" value="ATP-DEPENDENT HELICASE IRC3-RELATED"/>
    <property type="match status" value="1"/>
</dbReference>
<dbReference type="Pfam" id="PF00271">
    <property type="entry name" value="Helicase_C"/>
    <property type="match status" value="1"/>
</dbReference>
<feature type="domain" description="Helicase ATP-binding" evidence="1">
    <location>
        <begin position="140"/>
        <end position="311"/>
    </location>
</feature>
<dbReference type="GO" id="GO:0003677">
    <property type="term" value="F:DNA binding"/>
    <property type="evidence" value="ECO:0007669"/>
    <property type="project" value="InterPro"/>
</dbReference>
<dbReference type="SUPFAM" id="SSF52540">
    <property type="entry name" value="P-loop containing nucleoside triphosphate hydrolases"/>
    <property type="match status" value="1"/>
</dbReference>
<dbReference type="SMART" id="SM00490">
    <property type="entry name" value="HELICc"/>
    <property type="match status" value="1"/>
</dbReference>
<accession>A0A0N8GLH2</accession>
<organism evidence="3 4">
    <name type="scientific">Leptolinea tardivitalis</name>
    <dbReference type="NCBI Taxonomy" id="229920"/>
    <lineage>
        <taxon>Bacteria</taxon>
        <taxon>Bacillati</taxon>
        <taxon>Chloroflexota</taxon>
        <taxon>Anaerolineae</taxon>
        <taxon>Anaerolineales</taxon>
        <taxon>Anaerolineaceae</taxon>
        <taxon>Leptolinea</taxon>
    </lineage>
</organism>
<dbReference type="Proteomes" id="UP000050430">
    <property type="component" value="Unassembled WGS sequence"/>
</dbReference>
<evidence type="ECO:0000313" key="4">
    <source>
        <dbReference type="Proteomes" id="UP000050430"/>
    </source>
</evidence>
<proteinExistence type="predicted"/>
<keyword evidence="4" id="KW-1185">Reference proteome</keyword>
<gene>
    <name evidence="3" type="ORF">ADM99_04975</name>
</gene>
<dbReference type="InterPro" id="IPR050742">
    <property type="entry name" value="Helicase_Restrict-Modif_Enz"/>
</dbReference>
<dbReference type="GO" id="GO:0005829">
    <property type="term" value="C:cytosol"/>
    <property type="evidence" value="ECO:0007669"/>
    <property type="project" value="TreeGrafter"/>
</dbReference>
<sequence length="1072" mass="121870">MNAELREVNIPGCYSSKISIGKNNAQQLLEASEIGLLDFQSNPLSVIRKNNQKRINISSNVSVDLTSERYLFLRSGALQHPEIIPFENQVNWRGNLFPEKPSEVILTWKNNFEFVQEDNASGKAGLRLPQLGALHSILGYWTTDNLKPATVVLPTGTGKTETMLALLVAAQIESLLVVVPSDVLRSQLSKKFETFGVLQKSGVIGNDAHRPVVGQLRQAFESVDDANAFCSKCNVIITTPDALYASSDNIWKEILHNFSHLFIDEAHHVEANTWNKLRSHFENKYVLQFTATPFREDGKRVAGQIIYSFPLRQAQKLGYFSKINYLPVTKFEEPDIAIAKEAIAQLRRDLTQGFQHILMARVKRIGRAEEILQIYKELASDFNPVILHSTLDAQTRKHALEEIRNNRSRIIICVNMLGEGFDLPNLKIAAIHDAHKSLCVTLQFIGRFTRVSNISIGNASIITSKPEGIIDENLRKLYSEDPDWNYLIQDLSETSIAKEKEANEFDNEFGKLPEDISIKSIDLKMSTVIYRTHCDAWNPEAIYDYIPVEQLFTNPIAVNEKDKVVWFIVENRIQVEWGTIETIKDIRYDFFALFWDEGNDLLYINGSSTDSIYSDLAKTVCGGDVEIIKGEEIYRSMARIDRLVPTNVGVLDIRNRSRRFSLFVGADVIEGFPIAEAQTKTKTNIFANGFENGYRVSIGASLKGRIWSYRIASSLNEWVEWCNHIGKKVTDSNINIDDVMGDFIRPIIVESRPPYVALGVEWPYEVYANCSDEIRLKYAGHEWALIDSDLKISNFNTNENIQFEIVTPDMKVGYEIFFLNNGMNFRAITDEIRVVIKRNEVNLSDFLNNLGLSILLEQEAKIEPPGLLLKPNRNLLPYDKNKIITLDWDGINIRKESQGHNRDVDSIQYKVTEYVKSLLDWDLIIDDDGSGEIGDIVALKIDGHNLIMHISHCKFSTEDSPGARIEDLYEVCGQAQKSVIWHRNLDVFFKNLIRRERNRGKNHQTGLIVGDRNLLLNIQEKWRYLIPNLTISIAQPGLSKNKVSSKQLELLSSTEVYIYEVAHAKFIVISSS</sequence>
<dbReference type="AlphaFoldDB" id="A0A0N8GLH2"/>
<dbReference type="PATRIC" id="fig|229920.5.peg.960"/>
<dbReference type="Gene3D" id="3.40.50.300">
    <property type="entry name" value="P-loop containing nucleotide triphosphate hydrolases"/>
    <property type="match status" value="2"/>
</dbReference>
<dbReference type="RefSeq" id="WP_062421474.1">
    <property type="nucleotide sequence ID" value="NZ_BBYA01000008.1"/>
</dbReference>
<protein>
    <recommendedName>
        <fullName evidence="5">Helicase</fullName>
    </recommendedName>
</protein>
<dbReference type="SMART" id="SM00487">
    <property type="entry name" value="DEXDc"/>
    <property type="match status" value="1"/>
</dbReference>
<dbReference type="PROSITE" id="PS51192">
    <property type="entry name" value="HELICASE_ATP_BIND_1"/>
    <property type="match status" value="1"/>
</dbReference>
<dbReference type="Pfam" id="PF04851">
    <property type="entry name" value="ResIII"/>
    <property type="match status" value="1"/>
</dbReference>
<feature type="domain" description="Helicase C-terminal" evidence="2">
    <location>
        <begin position="342"/>
        <end position="502"/>
    </location>
</feature>
<dbReference type="InterPro" id="IPR014001">
    <property type="entry name" value="Helicase_ATP-bd"/>
</dbReference>
<dbReference type="InterPro" id="IPR027417">
    <property type="entry name" value="P-loop_NTPase"/>
</dbReference>
<dbReference type="OrthoDB" id="141806at2"/>
<dbReference type="PROSITE" id="PS51194">
    <property type="entry name" value="HELICASE_CTER"/>
    <property type="match status" value="1"/>
</dbReference>
<evidence type="ECO:0000259" key="1">
    <source>
        <dbReference type="PROSITE" id="PS51192"/>
    </source>
</evidence>
<evidence type="ECO:0000313" key="3">
    <source>
        <dbReference type="EMBL" id="KPL72490.1"/>
    </source>
</evidence>
<dbReference type="InterPro" id="IPR006935">
    <property type="entry name" value="Helicase/UvrB_N"/>
</dbReference>
<evidence type="ECO:0008006" key="5">
    <source>
        <dbReference type="Google" id="ProtNLM"/>
    </source>
</evidence>
<dbReference type="PANTHER" id="PTHR47396">
    <property type="entry name" value="TYPE I RESTRICTION ENZYME ECOKI R PROTEIN"/>
    <property type="match status" value="1"/>
</dbReference>
<evidence type="ECO:0000259" key="2">
    <source>
        <dbReference type="PROSITE" id="PS51194"/>
    </source>
</evidence>
<dbReference type="GO" id="GO:0005524">
    <property type="term" value="F:ATP binding"/>
    <property type="evidence" value="ECO:0007669"/>
    <property type="project" value="InterPro"/>
</dbReference>
<reference evidence="3 4" key="1">
    <citation type="submission" date="2015-07" db="EMBL/GenBank/DDBJ databases">
        <title>Genome sequence of Leptolinea tardivitalis DSM 16556.</title>
        <authorList>
            <person name="Hemp J."/>
            <person name="Ward L.M."/>
            <person name="Pace L.A."/>
            <person name="Fischer W.W."/>
        </authorList>
    </citation>
    <scope>NUCLEOTIDE SEQUENCE [LARGE SCALE GENOMIC DNA]</scope>
    <source>
        <strain evidence="3 4">YMTK-2</strain>
    </source>
</reference>
<comment type="caution">
    <text evidence="3">The sequence shown here is derived from an EMBL/GenBank/DDBJ whole genome shotgun (WGS) entry which is preliminary data.</text>
</comment>
<dbReference type="GO" id="GO:0016787">
    <property type="term" value="F:hydrolase activity"/>
    <property type="evidence" value="ECO:0007669"/>
    <property type="project" value="InterPro"/>
</dbReference>
<dbReference type="CDD" id="cd17926">
    <property type="entry name" value="DEXHc_RE"/>
    <property type="match status" value="1"/>
</dbReference>
<dbReference type="EMBL" id="LGCK01000007">
    <property type="protein sequence ID" value="KPL72490.1"/>
    <property type="molecule type" value="Genomic_DNA"/>
</dbReference>
<name>A0A0N8GLH2_9CHLR</name>
<dbReference type="InterPro" id="IPR001650">
    <property type="entry name" value="Helicase_C-like"/>
</dbReference>
<dbReference type="STRING" id="229920.ADM99_04975"/>